<comment type="caution">
    <text evidence="3">The sequence shown here is derived from an EMBL/GenBank/DDBJ whole genome shotgun (WGS) entry which is preliminary data.</text>
</comment>
<gene>
    <name evidence="3" type="ORF">DSL64_10710</name>
</gene>
<keyword evidence="4" id="KW-1185">Reference proteome</keyword>
<reference evidence="3 4" key="1">
    <citation type="submission" date="2018-07" db="EMBL/GenBank/DDBJ databases">
        <title>Dyadobacter roseus sp. nov., isolated from rose rhizosphere soil.</title>
        <authorList>
            <person name="Chen L."/>
        </authorList>
    </citation>
    <scope>NUCLEOTIDE SEQUENCE [LARGE SCALE GENOMIC DNA]</scope>
    <source>
        <strain evidence="3 4">RS19</strain>
    </source>
</reference>
<dbReference type="CDD" id="cd02652">
    <property type="entry name" value="nuc_hydro_2"/>
    <property type="match status" value="1"/>
</dbReference>
<evidence type="ECO:0000313" key="4">
    <source>
        <dbReference type="Proteomes" id="UP000256373"/>
    </source>
</evidence>
<name>A0A3D8YCL0_9BACT</name>
<accession>A0A3D8YCL0</accession>
<dbReference type="GO" id="GO:0016799">
    <property type="term" value="F:hydrolase activity, hydrolyzing N-glycosyl compounds"/>
    <property type="evidence" value="ECO:0007669"/>
    <property type="project" value="InterPro"/>
</dbReference>
<feature type="signal peptide" evidence="1">
    <location>
        <begin position="1"/>
        <end position="18"/>
    </location>
</feature>
<keyword evidence="1" id="KW-0732">Signal</keyword>
<dbReference type="EMBL" id="QNUL01000006">
    <property type="protein sequence ID" value="REA62116.1"/>
    <property type="molecule type" value="Genomic_DNA"/>
</dbReference>
<dbReference type="Gene3D" id="3.90.245.10">
    <property type="entry name" value="Ribonucleoside hydrolase-like"/>
    <property type="match status" value="1"/>
</dbReference>
<organism evidence="3 4">
    <name type="scientific">Dyadobacter luteus</name>
    <dbReference type="NCBI Taxonomy" id="2259619"/>
    <lineage>
        <taxon>Bacteria</taxon>
        <taxon>Pseudomonadati</taxon>
        <taxon>Bacteroidota</taxon>
        <taxon>Cytophagia</taxon>
        <taxon>Cytophagales</taxon>
        <taxon>Spirosomataceae</taxon>
        <taxon>Dyadobacter</taxon>
    </lineage>
</organism>
<keyword evidence="3" id="KW-0378">Hydrolase</keyword>
<dbReference type="AlphaFoldDB" id="A0A3D8YCL0"/>
<dbReference type="PANTHER" id="PTHR43264:SF1">
    <property type="entry name" value="INOSINE_URIDINE-PREFERRING NUCLEOSIDE HYDROLASE DOMAIN-CONTAINING PROTEIN"/>
    <property type="match status" value="1"/>
</dbReference>
<dbReference type="Proteomes" id="UP000256373">
    <property type="component" value="Unassembled WGS sequence"/>
</dbReference>
<protein>
    <submittedName>
        <fullName evidence="3">Nucleoside hydrolase</fullName>
    </submittedName>
</protein>
<evidence type="ECO:0000313" key="3">
    <source>
        <dbReference type="EMBL" id="REA62116.1"/>
    </source>
</evidence>
<sequence>MYRIVLLLSVFITSSAYAQIGNRQTPAVILDTDIGPDYDDVGAMAMFHAMADRGEMRPLAVIASNKNELVIPSIDVINTWFGRPELPVGAPKGNAPDYGASQKWPEMLVAKYPHKIKNTTDAPDAVETYRKVLAAQPDNSVTIITIGFLTNLSNLLDSKPDKNSLLSGEDLVRRKVRQLVSMAGAFPEGREYNVFTDSLAAEKVFSQWPTQIILSGFEIGNQIKTGLKLVANERLDSPVKDVYVHAMPKSEGDAQGRMSWDQTAVLVAIRGVQPYFGVKRGKMIVEGGNNTWRDDAMGPHAYLTEAMPLDQVGALIEGLMMWEGKNK</sequence>
<dbReference type="InterPro" id="IPR001910">
    <property type="entry name" value="Inosine/uridine_hydrolase_dom"/>
</dbReference>
<feature type="chain" id="PRO_5017822445" evidence="1">
    <location>
        <begin position="19"/>
        <end position="327"/>
    </location>
</feature>
<dbReference type="RefSeq" id="WP_115830773.1">
    <property type="nucleotide sequence ID" value="NZ_QNUL01000006.1"/>
</dbReference>
<dbReference type="PANTHER" id="PTHR43264">
    <property type="match status" value="1"/>
</dbReference>
<dbReference type="OrthoDB" id="128573at2"/>
<proteinExistence type="predicted"/>
<feature type="domain" description="Inosine/uridine-preferring nucleoside hydrolase" evidence="2">
    <location>
        <begin position="28"/>
        <end position="286"/>
    </location>
</feature>
<evidence type="ECO:0000259" key="2">
    <source>
        <dbReference type="Pfam" id="PF01156"/>
    </source>
</evidence>
<dbReference type="InterPro" id="IPR036452">
    <property type="entry name" value="Ribo_hydro-like"/>
</dbReference>
<dbReference type="Pfam" id="PF01156">
    <property type="entry name" value="IU_nuc_hydro"/>
    <property type="match status" value="1"/>
</dbReference>
<evidence type="ECO:0000256" key="1">
    <source>
        <dbReference type="SAM" id="SignalP"/>
    </source>
</evidence>
<dbReference type="SUPFAM" id="SSF53590">
    <property type="entry name" value="Nucleoside hydrolase"/>
    <property type="match status" value="1"/>
</dbReference>